<comment type="catalytic activity">
    <reaction evidence="8">
        <text>L-aspartate + L-glutamine + ATP + H2O = L-asparagine + L-glutamate + AMP + diphosphate + H(+)</text>
        <dbReference type="Rhea" id="RHEA:12228"/>
        <dbReference type="ChEBI" id="CHEBI:15377"/>
        <dbReference type="ChEBI" id="CHEBI:15378"/>
        <dbReference type="ChEBI" id="CHEBI:29985"/>
        <dbReference type="ChEBI" id="CHEBI:29991"/>
        <dbReference type="ChEBI" id="CHEBI:30616"/>
        <dbReference type="ChEBI" id="CHEBI:33019"/>
        <dbReference type="ChEBI" id="CHEBI:58048"/>
        <dbReference type="ChEBI" id="CHEBI:58359"/>
        <dbReference type="ChEBI" id="CHEBI:456215"/>
        <dbReference type="EC" id="6.3.5.4"/>
    </reaction>
</comment>
<dbReference type="InterPro" id="IPR029055">
    <property type="entry name" value="Ntn_hydrolases_N"/>
</dbReference>
<comment type="similarity">
    <text evidence="2">Belongs to the asparagine synthetase family.</text>
</comment>
<dbReference type="InterPro" id="IPR001962">
    <property type="entry name" value="Asn_synthase"/>
</dbReference>
<protein>
    <recommendedName>
        <fullName evidence="3">asparagine synthase (glutamine-hydrolyzing)</fullName>
        <ecNumber evidence="3">6.3.5.4</ecNumber>
    </recommendedName>
</protein>
<feature type="binding site" evidence="9">
    <location>
        <begin position="374"/>
        <end position="375"/>
    </location>
    <ligand>
        <name>ATP</name>
        <dbReference type="ChEBI" id="CHEBI:30616"/>
    </ligand>
</feature>
<evidence type="ECO:0000256" key="9">
    <source>
        <dbReference type="PIRSR" id="PIRSR001589-2"/>
    </source>
</evidence>
<dbReference type="Pfam" id="PF00733">
    <property type="entry name" value="Asn_synthase"/>
    <property type="match status" value="1"/>
</dbReference>
<dbReference type="InterPro" id="IPR006426">
    <property type="entry name" value="Asn_synth_AEB"/>
</dbReference>
<dbReference type="PIRSF" id="PIRSF001589">
    <property type="entry name" value="Asn_synthetase_glu-h"/>
    <property type="match status" value="1"/>
</dbReference>
<dbReference type="EMBL" id="QZCE01000002">
    <property type="protein sequence ID" value="NEZ67471.1"/>
    <property type="molecule type" value="Genomic_DNA"/>
</dbReference>
<proteinExistence type="inferred from homology"/>
<comment type="pathway">
    <text evidence="1">Amino-acid biosynthesis; L-asparagine biosynthesis; L-asparagine from L-aspartate (L-Gln route): step 1/1.</text>
</comment>
<evidence type="ECO:0000313" key="11">
    <source>
        <dbReference type="EMBL" id="NEZ67471.1"/>
    </source>
</evidence>
<dbReference type="PANTHER" id="PTHR43284:SF1">
    <property type="entry name" value="ASPARAGINE SYNTHETASE"/>
    <property type="match status" value="1"/>
</dbReference>
<evidence type="ECO:0000256" key="5">
    <source>
        <dbReference type="ARBA" id="ARBA00022840"/>
    </source>
</evidence>
<dbReference type="InterPro" id="IPR017932">
    <property type="entry name" value="GATase_2_dom"/>
</dbReference>
<evidence type="ECO:0000313" key="12">
    <source>
        <dbReference type="Proteomes" id="UP000473574"/>
    </source>
</evidence>
<dbReference type="Gene3D" id="3.40.50.620">
    <property type="entry name" value="HUPs"/>
    <property type="match status" value="1"/>
</dbReference>
<dbReference type="PANTHER" id="PTHR43284">
    <property type="entry name" value="ASPARAGINE SYNTHETASE (GLUTAMINE-HYDROLYZING)"/>
    <property type="match status" value="1"/>
</dbReference>
<evidence type="ECO:0000256" key="6">
    <source>
        <dbReference type="ARBA" id="ARBA00022888"/>
    </source>
</evidence>
<dbReference type="RefSeq" id="WP_163670591.1">
    <property type="nucleotide sequence ID" value="NZ_QZCE01000002.1"/>
</dbReference>
<dbReference type="Gene3D" id="3.60.20.10">
    <property type="entry name" value="Glutamine Phosphoribosylpyrophosphate, subunit 1, domain 1"/>
    <property type="match status" value="1"/>
</dbReference>
<keyword evidence="7" id="KW-0315">Glutamine amidotransferase</keyword>
<evidence type="ECO:0000256" key="8">
    <source>
        <dbReference type="ARBA" id="ARBA00048741"/>
    </source>
</evidence>
<dbReference type="AlphaFoldDB" id="A0A6M0SHM9"/>
<keyword evidence="4 9" id="KW-0547">Nucleotide-binding</keyword>
<accession>A0A6M0SHM9</accession>
<dbReference type="PROSITE" id="PS51278">
    <property type="entry name" value="GATASE_TYPE_2"/>
    <property type="match status" value="1"/>
</dbReference>
<organism evidence="11 12">
    <name type="scientific">Adonisia turfae CCMR0082</name>
    <dbReference type="NCBI Taxonomy" id="2304604"/>
    <lineage>
        <taxon>Bacteria</taxon>
        <taxon>Bacillati</taxon>
        <taxon>Cyanobacteriota</taxon>
        <taxon>Adonisia</taxon>
        <taxon>Adonisia turfae</taxon>
    </lineage>
</organism>
<keyword evidence="6" id="KW-0028">Amino-acid biosynthesis</keyword>
<name>A0A6M0SHM9_9CYAN</name>
<reference evidence="11 12" key="1">
    <citation type="journal article" date="2020" name="Microb. Ecol.">
        <title>Ecogenomics of the Marine Benthic Filamentous Cyanobacterium Adonisia.</title>
        <authorList>
            <person name="Walter J.M."/>
            <person name="Coutinho F.H."/>
            <person name="Leomil L."/>
            <person name="Hargreaves P.I."/>
            <person name="Campeao M.E."/>
            <person name="Vieira V.V."/>
            <person name="Silva B.S."/>
            <person name="Fistarol G.O."/>
            <person name="Salomon P.S."/>
            <person name="Sawabe T."/>
            <person name="Mino S."/>
            <person name="Hosokawa M."/>
            <person name="Miyashita H."/>
            <person name="Maruyama F."/>
            <person name="van Verk M.C."/>
            <person name="Dutilh B.E."/>
            <person name="Thompson C.C."/>
            <person name="Thompson F.L."/>
        </authorList>
    </citation>
    <scope>NUCLEOTIDE SEQUENCE [LARGE SCALE GENOMIC DNA]</scope>
    <source>
        <strain evidence="11 12">CCMR0082</strain>
    </source>
</reference>
<dbReference type="EC" id="6.3.5.4" evidence="3"/>
<dbReference type="Pfam" id="PF13537">
    <property type="entry name" value="GATase_7"/>
    <property type="match status" value="1"/>
</dbReference>
<evidence type="ECO:0000256" key="3">
    <source>
        <dbReference type="ARBA" id="ARBA00012737"/>
    </source>
</evidence>
<dbReference type="InterPro" id="IPR051786">
    <property type="entry name" value="ASN_synthetase/amidase"/>
</dbReference>
<gene>
    <name evidence="11" type="ORF">D0962_32730</name>
</gene>
<feature type="binding site" evidence="9">
    <location>
        <position position="105"/>
    </location>
    <ligand>
        <name>L-glutamine</name>
        <dbReference type="ChEBI" id="CHEBI:58359"/>
    </ligand>
</feature>
<dbReference type="InterPro" id="IPR033738">
    <property type="entry name" value="AsnB_N"/>
</dbReference>
<evidence type="ECO:0000259" key="10">
    <source>
        <dbReference type="PROSITE" id="PS51278"/>
    </source>
</evidence>
<feature type="domain" description="Glutamine amidotransferase type-2" evidence="10">
    <location>
        <begin position="2"/>
        <end position="220"/>
    </location>
</feature>
<sequence length="638" mass="72362">MRGIFGIFHKNGQPVTPETLGAMRAIIKLWGPTGTRAHCTEEIGEEIGFGYSLCDLDSTSNPEHLPITHPQAVGLFIIADARIDNREELYEILKIPVSERRTLTDSHLILLGYAKWQKACVGQLVGAFAFVIWDQQRKELFCGRDHMGLRPFFYYDAPGCFVFASDIEAMLACSSVPQKLNEPLLAAHLQEDTYFAEKHQTFQANIFKLPPAHHLLVTKETSRLCRYWSLGNIRDVRLPSNEAYAEQLRDLLFQAVECRIQTNLPIGAHLSGGLDSSTIVAIASQLLQHQDKTLKAYSWSPQPIRTNKPAGNEHDLIEALCRQYAIACNYIDLSVEDVVRTYRRDFTRVPYEMMLREELVLQQASQDHVHVMLSGWGGDETVTGHGWGCLSSQFLQGRWQQLHHELCAFTKTSDNISQVRQTARYARLFYEKVLIPLIPEPIAVMLAGQHSRYPESWINPQFADAHGQAVRRLRGVALRERPGVQQMQWRWLDNGHITKRLESWAINGARQGVSYRYPLLDRRILEFCLGVPPEQFVQNGWTRSLMRRAVGGILPQEIRWNRSKVEQAAFDVIGQVMVAALPELLEQLRADPRFHAVAQYLDLKRLTEAVDQATGFERGTEALAITLACANVCTKVVA</sequence>
<evidence type="ECO:0000256" key="2">
    <source>
        <dbReference type="ARBA" id="ARBA00005752"/>
    </source>
</evidence>
<dbReference type="SUPFAM" id="SSF56235">
    <property type="entry name" value="N-terminal nucleophile aminohydrolases (Ntn hydrolases)"/>
    <property type="match status" value="1"/>
</dbReference>
<dbReference type="SUPFAM" id="SSF52402">
    <property type="entry name" value="Adenine nucleotide alpha hydrolases-like"/>
    <property type="match status" value="1"/>
</dbReference>
<dbReference type="Proteomes" id="UP000473574">
    <property type="component" value="Unassembled WGS sequence"/>
</dbReference>
<dbReference type="CDD" id="cd00712">
    <property type="entry name" value="AsnB"/>
    <property type="match status" value="1"/>
</dbReference>
<dbReference type="InterPro" id="IPR014729">
    <property type="entry name" value="Rossmann-like_a/b/a_fold"/>
</dbReference>
<dbReference type="GO" id="GO:0005524">
    <property type="term" value="F:ATP binding"/>
    <property type="evidence" value="ECO:0007669"/>
    <property type="project" value="UniProtKB-KW"/>
</dbReference>
<evidence type="ECO:0000256" key="4">
    <source>
        <dbReference type="ARBA" id="ARBA00022741"/>
    </source>
</evidence>
<dbReference type="GO" id="GO:0004066">
    <property type="term" value="F:asparagine synthase (glutamine-hydrolyzing) activity"/>
    <property type="evidence" value="ECO:0007669"/>
    <property type="project" value="UniProtKB-EC"/>
</dbReference>
<comment type="caution">
    <text evidence="11">The sequence shown here is derived from an EMBL/GenBank/DDBJ whole genome shotgun (WGS) entry which is preliminary data.</text>
</comment>
<keyword evidence="6" id="KW-0061">Asparagine biosynthesis</keyword>
<keyword evidence="5 9" id="KW-0067">ATP-binding</keyword>
<evidence type="ECO:0000256" key="7">
    <source>
        <dbReference type="ARBA" id="ARBA00022962"/>
    </source>
</evidence>
<evidence type="ECO:0000256" key="1">
    <source>
        <dbReference type="ARBA" id="ARBA00005187"/>
    </source>
</evidence>
<dbReference type="GO" id="GO:0006529">
    <property type="term" value="P:asparagine biosynthetic process"/>
    <property type="evidence" value="ECO:0007669"/>
    <property type="project" value="UniProtKB-KW"/>
</dbReference>